<feature type="region of interest" description="Disordered" evidence="8">
    <location>
        <begin position="410"/>
        <end position="432"/>
    </location>
</feature>
<comment type="caution">
    <text evidence="10">The sequence shown here is derived from an EMBL/GenBank/DDBJ whole genome shotgun (WGS) entry which is preliminary data.</text>
</comment>
<sequence>MTTDNDPYLYPGSSTFQNRLELRDDRTLAQAERLLTHARGLEAARMGFSPDADGYRALHKHLFQDLYSWAGQDRTVNSGTAEGLFTPAPYVASALSAAFQDLARQNQLRGLPPEDFFGRLGHHVGELYGIHPFRAGNGRTLRHHAARLARDAGHPIRIANIDRQAWDDASRHGFATGDHRLLGAALSAAAVEQNAPLLPRTGPGGIAFLPPRDPPTGQRYRLSLAKVRDELSRYLPAARSEAADRWQKLVRDGEADGRIAAARIELAYVRHAKGPVYQTQLLSQLGQKDVDAVITAQQTPLERVREIGAALAARINTQQPAQILRAVRSLESPILPPGLSPVQERLAELFLKNSPQENMADPRLQAAVTLLEQVEKASRAKGEGPRVVEGAIEATRTVIAANIRSGRSMDEGISLGSVERSSRPAPDRGRNR</sequence>
<evidence type="ECO:0000256" key="5">
    <source>
        <dbReference type="ARBA" id="ARBA00034531"/>
    </source>
</evidence>
<dbReference type="EC" id="2.7.7.108" evidence="5"/>
<evidence type="ECO:0000256" key="4">
    <source>
        <dbReference type="ARBA" id="ARBA00022840"/>
    </source>
</evidence>
<keyword evidence="2" id="KW-0548">Nucleotidyltransferase</keyword>
<feature type="compositionally biased region" description="Basic and acidic residues" evidence="8">
    <location>
        <begin position="420"/>
        <end position="432"/>
    </location>
</feature>
<dbReference type="SUPFAM" id="SSF140931">
    <property type="entry name" value="Fic-like"/>
    <property type="match status" value="1"/>
</dbReference>
<evidence type="ECO:0000256" key="3">
    <source>
        <dbReference type="ARBA" id="ARBA00022741"/>
    </source>
</evidence>
<evidence type="ECO:0000256" key="6">
    <source>
        <dbReference type="ARBA" id="ARBA00047939"/>
    </source>
</evidence>
<keyword evidence="11" id="KW-1185">Reference proteome</keyword>
<evidence type="ECO:0000259" key="9">
    <source>
        <dbReference type="PROSITE" id="PS51459"/>
    </source>
</evidence>
<proteinExistence type="predicted"/>
<dbReference type="Pfam" id="PF02661">
    <property type="entry name" value="Fic"/>
    <property type="match status" value="1"/>
</dbReference>
<dbReference type="InterPro" id="IPR003812">
    <property type="entry name" value="Fido"/>
</dbReference>
<dbReference type="PANTHER" id="PTHR39560">
    <property type="entry name" value="PROTEIN ADENYLYLTRANSFERASE FIC-RELATED"/>
    <property type="match status" value="1"/>
</dbReference>
<name>A0ABV9F3Q7_9SPHN</name>
<dbReference type="InterPro" id="IPR036597">
    <property type="entry name" value="Fido-like_dom_sf"/>
</dbReference>
<evidence type="ECO:0000256" key="8">
    <source>
        <dbReference type="SAM" id="MobiDB-lite"/>
    </source>
</evidence>
<evidence type="ECO:0000313" key="10">
    <source>
        <dbReference type="EMBL" id="MFC4594569.1"/>
    </source>
</evidence>
<evidence type="ECO:0000313" key="11">
    <source>
        <dbReference type="Proteomes" id="UP001595957"/>
    </source>
</evidence>
<comment type="catalytic activity">
    <reaction evidence="6">
        <text>L-threonyl-[protein] + ATP = 3-O-(5'-adenylyl)-L-threonyl-[protein] + diphosphate</text>
        <dbReference type="Rhea" id="RHEA:54292"/>
        <dbReference type="Rhea" id="RHEA-COMP:11060"/>
        <dbReference type="Rhea" id="RHEA-COMP:13847"/>
        <dbReference type="ChEBI" id="CHEBI:30013"/>
        <dbReference type="ChEBI" id="CHEBI:30616"/>
        <dbReference type="ChEBI" id="CHEBI:33019"/>
        <dbReference type="ChEBI" id="CHEBI:138113"/>
        <dbReference type="EC" id="2.7.7.108"/>
    </reaction>
</comment>
<comment type="catalytic activity">
    <reaction evidence="7">
        <text>L-tyrosyl-[protein] + ATP = O-(5'-adenylyl)-L-tyrosyl-[protein] + diphosphate</text>
        <dbReference type="Rhea" id="RHEA:54288"/>
        <dbReference type="Rhea" id="RHEA-COMP:10136"/>
        <dbReference type="Rhea" id="RHEA-COMP:13846"/>
        <dbReference type="ChEBI" id="CHEBI:30616"/>
        <dbReference type="ChEBI" id="CHEBI:33019"/>
        <dbReference type="ChEBI" id="CHEBI:46858"/>
        <dbReference type="ChEBI" id="CHEBI:83624"/>
        <dbReference type="EC" id="2.7.7.108"/>
    </reaction>
</comment>
<evidence type="ECO:0000256" key="1">
    <source>
        <dbReference type="ARBA" id="ARBA00022679"/>
    </source>
</evidence>
<feature type="domain" description="Fido" evidence="9">
    <location>
        <begin position="50"/>
        <end position="188"/>
    </location>
</feature>
<dbReference type="PANTHER" id="PTHR39560:SF1">
    <property type="entry name" value="PROTEIN ADENYLYLTRANSFERASE FIC-RELATED"/>
    <property type="match status" value="1"/>
</dbReference>
<organism evidence="10 11">
    <name type="scientific">Sphingobium tyrosinilyticum</name>
    <dbReference type="NCBI Taxonomy" id="2715436"/>
    <lineage>
        <taxon>Bacteria</taxon>
        <taxon>Pseudomonadati</taxon>
        <taxon>Pseudomonadota</taxon>
        <taxon>Alphaproteobacteria</taxon>
        <taxon>Sphingomonadales</taxon>
        <taxon>Sphingomonadaceae</taxon>
        <taxon>Sphingobium</taxon>
    </lineage>
</organism>
<dbReference type="EMBL" id="JBHSFZ010000020">
    <property type="protein sequence ID" value="MFC4594569.1"/>
    <property type="molecule type" value="Genomic_DNA"/>
</dbReference>
<dbReference type="Gene3D" id="1.10.3290.10">
    <property type="entry name" value="Fido-like domain"/>
    <property type="match status" value="1"/>
</dbReference>
<evidence type="ECO:0000256" key="7">
    <source>
        <dbReference type="ARBA" id="ARBA00048696"/>
    </source>
</evidence>
<gene>
    <name evidence="10" type="ORF">ACFO3E_10275</name>
</gene>
<dbReference type="RefSeq" id="WP_380804438.1">
    <property type="nucleotide sequence ID" value="NZ_JBHSFZ010000020.1"/>
</dbReference>
<accession>A0ABV9F3Q7</accession>
<keyword evidence="4" id="KW-0067">ATP-binding</keyword>
<dbReference type="PROSITE" id="PS51459">
    <property type="entry name" value="FIDO"/>
    <property type="match status" value="1"/>
</dbReference>
<evidence type="ECO:0000256" key="2">
    <source>
        <dbReference type="ARBA" id="ARBA00022695"/>
    </source>
</evidence>
<protein>
    <recommendedName>
        <fullName evidence="5">protein adenylyltransferase</fullName>
        <ecNumber evidence="5">2.7.7.108</ecNumber>
    </recommendedName>
</protein>
<keyword evidence="1" id="KW-0808">Transferase</keyword>
<reference evidence="11" key="1">
    <citation type="journal article" date="2019" name="Int. J. Syst. Evol. Microbiol.">
        <title>The Global Catalogue of Microorganisms (GCM) 10K type strain sequencing project: providing services to taxonomists for standard genome sequencing and annotation.</title>
        <authorList>
            <consortium name="The Broad Institute Genomics Platform"/>
            <consortium name="The Broad Institute Genome Sequencing Center for Infectious Disease"/>
            <person name="Wu L."/>
            <person name="Ma J."/>
        </authorList>
    </citation>
    <scope>NUCLEOTIDE SEQUENCE [LARGE SCALE GENOMIC DNA]</scope>
    <source>
        <strain evidence="11">NBRC 103632</strain>
    </source>
</reference>
<keyword evidence="3" id="KW-0547">Nucleotide-binding</keyword>
<dbReference type="Proteomes" id="UP001595957">
    <property type="component" value="Unassembled WGS sequence"/>
</dbReference>